<dbReference type="Gene3D" id="3.30.559.10">
    <property type="entry name" value="Chloramphenicol acetyltransferase-like domain"/>
    <property type="match status" value="1"/>
</dbReference>
<dbReference type="PRINTS" id="PR00154">
    <property type="entry name" value="AMPBINDING"/>
</dbReference>
<comment type="caution">
    <text evidence="3">The sequence shown here is derived from an EMBL/GenBank/DDBJ whole genome shotgun (WGS) entry which is preliminary data.</text>
</comment>
<dbReference type="GO" id="GO:0043041">
    <property type="term" value="P:amino acid activation for nonribosomal peptide biosynthetic process"/>
    <property type="evidence" value="ECO:0007669"/>
    <property type="project" value="TreeGrafter"/>
</dbReference>
<dbReference type="Pfam" id="PF00668">
    <property type="entry name" value="Condensation"/>
    <property type="match status" value="1"/>
</dbReference>
<accession>A0A955L479</accession>
<dbReference type="InterPro" id="IPR000873">
    <property type="entry name" value="AMP-dep_synth/lig_dom"/>
</dbReference>
<dbReference type="PROSITE" id="PS00455">
    <property type="entry name" value="AMP_BINDING"/>
    <property type="match status" value="1"/>
</dbReference>
<protein>
    <submittedName>
        <fullName evidence="3">AMP-binding protein</fullName>
    </submittedName>
</protein>
<sequence>IQLGALSQYTHVPLVELQQRFPNSQFETLFVFENYPIANKSLQDRRFNISRGHGIERVEYPLTVVVVPGTELTIQFLYNESVFDCDSISTIIKAFNLILTDFEKYLDKPISSIPLIEHDESRLLIGIGANDDVYDCKEDLLDIFREVVKKNKKNIAVVDNHRSVNYQELDDMSTQLACYLQQQGVQAEEYVGVVLERSIDFIVSILAILKAGGAYVPIDIDDPKEKLRFVAHDTGLRFIITKEARREGIVIDGVECISIDKPNGHQQQQIRSTKASVAYIMYTSGSTGKPKGVVIQRSNVVRLARGLDVLRISSKDKIAHAANVAFDATTFEIWAILLNGGTVVVIPHSILLDPKQLKQILDKHTVSIMWMTYSLFKQILQSQPDILVKLNHLIIGG</sequence>
<dbReference type="Gene3D" id="3.30.559.30">
    <property type="entry name" value="Nonribosomal peptide synthetase, condensation domain"/>
    <property type="match status" value="1"/>
</dbReference>
<dbReference type="SUPFAM" id="SSF52777">
    <property type="entry name" value="CoA-dependent acyltransferases"/>
    <property type="match status" value="1"/>
</dbReference>
<feature type="non-terminal residue" evidence="3">
    <location>
        <position position="397"/>
    </location>
</feature>
<feature type="domain" description="AMP-dependent synthetase/ligase" evidence="1">
    <location>
        <begin position="144"/>
        <end position="393"/>
    </location>
</feature>
<dbReference type="GO" id="GO:0005737">
    <property type="term" value="C:cytoplasm"/>
    <property type="evidence" value="ECO:0007669"/>
    <property type="project" value="TreeGrafter"/>
</dbReference>
<dbReference type="SUPFAM" id="SSF56801">
    <property type="entry name" value="Acetyl-CoA synthetase-like"/>
    <property type="match status" value="1"/>
</dbReference>
<dbReference type="EMBL" id="JAGQLG010000216">
    <property type="protein sequence ID" value="MCA9382702.1"/>
    <property type="molecule type" value="Genomic_DNA"/>
</dbReference>
<dbReference type="InterPro" id="IPR020845">
    <property type="entry name" value="AMP-binding_CS"/>
</dbReference>
<reference evidence="3" key="2">
    <citation type="journal article" date="2021" name="Microbiome">
        <title>Successional dynamics and alternative stable states in a saline activated sludge microbial community over 9 years.</title>
        <authorList>
            <person name="Wang Y."/>
            <person name="Ye J."/>
            <person name="Ju F."/>
            <person name="Liu L."/>
            <person name="Boyd J.A."/>
            <person name="Deng Y."/>
            <person name="Parks D.H."/>
            <person name="Jiang X."/>
            <person name="Yin X."/>
            <person name="Woodcroft B.J."/>
            <person name="Tyson G.W."/>
            <person name="Hugenholtz P."/>
            <person name="Polz M.F."/>
            <person name="Zhang T."/>
        </authorList>
    </citation>
    <scope>NUCLEOTIDE SEQUENCE</scope>
    <source>
        <strain evidence="3">HKST-UBA10</strain>
    </source>
</reference>
<evidence type="ECO:0000313" key="3">
    <source>
        <dbReference type="EMBL" id="MCA9382702.1"/>
    </source>
</evidence>
<dbReference type="InterPro" id="IPR020459">
    <property type="entry name" value="AMP-binding"/>
</dbReference>
<dbReference type="GO" id="GO:0031177">
    <property type="term" value="F:phosphopantetheine binding"/>
    <property type="evidence" value="ECO:0007669"/>
    <property type="project" value="TreeGrafter"/>
</dbReference>
<feature type="domain" description="Condensation" evidence="2">
    <location>
        <begin position="8"/>
        <end position="124"/>
    </location>
</feature>
<dbReference type="Gene3D" id="3.40.50.980">
    <property type="match status" value="2"/>
</dbReference>
<dbReference type="AlphaFoldDB" id="A0A955L479"/>
<dbReference type="Proteomes" id="UP000782843">
    <property type="component" value="Unassembled WGS sequence"/>
</dbReference>
<proteinExistence type="predicted"/>
<dbReference type="GO" id="GO:0044550">
    <property type="term" value="P:secondary metabolite biosynthetic process"/>
    <property type="evidence" value="ECO:0007669"/>
    <property type="project" value="TreeGrafter"/>
</dbReference>
<dbReference type="PANTHER" id="PTHR45527">
    <property type="entry name" value="NONRIBOSOMAL PEPTIDE SYNTHETASE"/>
    <property type="match status" value="1"/>
</dbReference>
<evidence type="ECO:0000259" key="1">
    <source>
        <dbReference type="Pfam" id="PF00501"/>
    </source>
</evidence>
<dbReference type="InterPro" id="IPR001242">
    <property type="entry name" value="Condensation_dom"/>
</dbReference>
<evidence type="ECO:0000313" key="4">
    <source>
        <dbReference type="Proteomes" id="UP000782843"/>
    </source>
</evidence>
<dbReference type="FunFam" id="3.40.50.980:FF:000001">
    <property type="entry name" value="Non-ribosomal peptide synthetase"/>
    <property type="match status" value="1"/>
</dbReference>
<dbReference type="PANTHER" id="PTHR45527:SF1">
    <property type="entry name" value="FATTY ACID SYNTHASE"/>
    <property type="match status" value="1"/>
</dbReference>
<dbReference type="GO" id="GO:0003824">
    <property type="term" value="F:catalytic activity"/>
    <property type="evidence" value="ECO:0007669"/>
    <property type="project" value="InterPro"/>
</dbReference>
<reference evidence="3" key="1">
    <citation type="submission" date="2020-04" db="EMBL/GenBank/DDBJ databases">
        <authorList>
            <person name="Zhang T."/>
        </authorList>
    </citation>
    <scope>NUCLEOTIDE SEQUENCE</scope>
    <source>
        <strain evidence="3">HKST-UBA10</strain>
    </source>
</reference>
<evidence type="ECO:0000259" key="2">
    <source>
        <dbReference type="Pfam" id="PF00668"/>
    </source>
</evidence>
<gene>
    <name evidence="3" type="ORF">KC660_04845</name>
</gene>
<organism evidence="3 4">
    <name type="scientific">Candidatus Dojkabacteria bacterium</name>
    <dbReference type="NCBI Taxonomy" id="2099670"/>
    <lineage>
        <taxon>Bacteria</taxon>
        <taxon>Candidatus Dojkabacteria</taxon>
    </lineage>
</organism>
<dbReference type="InterPro" id="IPR023213">
    <property type="entry name" value="CAT-like_dom_sf"/>
</dbReference>
<name>A0A955L479_9BACT</name>
<dbReference type="Pfam" id="PF00501">
    <property type="entry name" value="AMP-binding"/>
    <property type="match status" value="1"/>
</dbReference>
<feature type="non-terminal residue" evidence="3">
    <location>
        <position position="1"/>
    </location>
</feature>